<dbReference type="NCBIfam" id="TIGR00456">
    <property type="entry name" value="argS"/>
    <property type="match status" value="1"/>
</dbReference>
<dbReference type="SUPFAM" id="SSF47323">
    <property type="entry name" value="Anticodon-binding domain of a subclass of class I aminoacyl-tRNA synthetases"/>
    <property type="match status" value="1"/>
</dbReference>
<evidence type="ECO:0000313" key="14">
    <source>
        <dbReference type="Proteomes" id="UP001231616"/>
    </source>
</evidence>
<dbReference type="SUPFAM" id="SSF52374">
    <property type="entry name" value="Nucleotidylyl transferase"/>
    <property type="match status" value="1"/>
</dbReference>
<comment type="similarity">
    <text evidence="1 9 10">Belongs to the class-I aminoacyl-tRNA synthetase family.</text>
</comment>
<comment type="subcellular location">
    <subcellularLocation>
        <location evidence="9">Cytoplasm</location>
    </subcellularLocation>
</comment>
<dbReference type="PROSITE" id="PS00178">
    <property type="entry name" value="AA_TRNA_LIGASE_I"/>
    <property type="match status" value="1"/>
</dbReference>
<dbReference type="InterPro" id="IPR005148">
    <property type="entry name" value="Arg-tRNA-synth_N"/>
</dbReference>
<feature type="domain" description="DALR anticodon binding" evidence="11">
    <location>
        <begin position="463"/>
        <end position="579"/>
    </location>
</feature>
<keyword evidence="2 9" id="KW-0963">Cytoplasm</keyword>
<evidence type="ECO:0000256" key="7">
    <source>
        <dbReference type="ARBA" id="ARBA00023146"/>
    </source>
</evidence>
<dbReference type="RefSeq" id="WP_305892098.1">
    <property type="nucleotide sequence ID" value="NZ_JAUZVZ010000002.1"/>
</dbReference>
<evidence type="ECO:0000256" key="9">
    <source>
        <dbReference type="HAMAP-Rule" id="MF_00123"/>
    </source>
</evidence>
<comment type="subunit">
    <text evidence="9">Monomer.</text>
</comment>
<keyword evidence="4 9" id="KW-0547">Nucleotide-binding</keyword>
<evidence type="ECO:0000256" key="8">
    <source>
        <dbReference type="ARBA" id="ARBA00049339"/>
    </source>
</evidence>
<keyword evidence="14" id="KW-1185">Reference proteome</keyword>
<dbReference type="SMART" id="SM01016">
    <property type="entry name" value="Arg_tRNA_synt_N"/>
    <property type="match status" value="1"/>
</dbReference>
<accession>A0ABT9GUV0</accession>
<dbReference type="SUPFAM" id="SSF55190">
    <property type="entry name" value="Arginyl-tRNA synthetase (ArgRS), N-terminal 'additional' domain"/>
    <property type="match status" value="1"/>
</dbReference>
<keyword evidence="3 9" id="KW-0436">Ligase</keyword>
<protein>
    <recommendedName>
        <fullName evidence="9">Arginine--tRNA ligase</fullName>
        <ecNumber evidence="9">6.1.1.19</ecNumber>
    </recommendedName>
    <alternativeName>
        <fullName evidence="9">Arginyl-tRNA synthetase</fullName>
        <shortName evidence="9">ArgRS</shortName>
    </alternativeName>
</protein>
<feature type="domain" description="Arginyl tRNA synthetase N-terminal" evidence="12">
    <location>
        <begin position="1"/>
        <end position="87"/>
    </location>
</feature>
<evidence type="ECO:0000256" key="6">
    <source>
        <dbReference type="ARBA" id="ARBA00022917"/>
    </source>
</evidence>
<reference evidence="13 14" key="1">
    <citation type="submission" date="2023-08" db="EMBL/GenBank/DDBJ databases">
        <authorList>
            <person name="Joshi A."/>
            <person name="Thite S."/>
        </authorList>
    </citation>
    <scope>NUCLEOTIDE SEQUENCE [LARGE SCALE GENOMIC DNA]</scope>
    <source>
        <strain evidence="13 14">AC40</strain>
    </source>
</reference>
<dbReference type="Pfam" id="PF05746">
    <property type="entry name" value="DALR_1"/>
    <property type="match status" value="1"/>
</dbReference>
<evidence type="ECO:0000256" key="1">
    <source>
        <dbReference type="ARBA" id="ARBA00005594"/>
    </source>
</evidence>
<dbReference type="EMBL" id="JAUZVZ010000002">
    <property type="protein sequence ID" value="MDP4534825.1"/>
    <property type="molecule type" value="Genomic_DNA"/>
</dbReference>
<name>A0ABT9GUV0_9GAMM</name>
<dbReference type="HAMAP" id="MF_00123">
    <property type="entry name" value="Arg_tRNA_synth"/>
    <property type="match status" value="1"/>
</dbReference>
<dbReference type="PRINTS" id="PR01038">
    <property type="entry name" value="TRNASYNTHARG"/>
</dbReference>
<keyword evidence="7 9" id="KW-0030">Aminoacyl-tRNA synthetase</keyword>
<comment type="caution">
    <text evidence="13">The sequence shown here is derived from an EMBL/GenBank/DDBJ whole genome shotgun (WGS) entry which is preliminary data.</text>
</comment>
<dbReference type="Pfam" id="PF03485">
    <property type="entry name" value="Arg_tRNA_synt_N"/>
    <property type="match status" value="1"/>
</dbReference>
<evidence type="ECO:0000313" key="13">
    <source>
        <dbReference type="EMBL" id="MDP4534825.1"/>
    </source>
</evidence>
<proteinExistence type="inferred from homology"/>
<dbReference type="InterPro" id="IPR036695">
    <property type="entry name" value="Arg-tRNA-synth_N_sf"/>
</dbReference>
<evidence type="ECO:0000259" key="12">
    <source>
        <dbReference type="SMART" id="SM01016"/>
    </source>
</evidence>
<dbReference type="Pfam" id="PF00750">
    <property type="entry name" value="tRNA-synt_1d"/>
    <property type="match status" value="1"/>
</dbReference>
<gene>
    <name evidence="9 13" type="primary">argS</name>
    <name evidence="13" type="ORF">Q3O60_01300</name>
</gene>
<dbReference type="EC" id="6.1.1.19" evidence="9"/>
<dbReference type="SMART" id="SM00836">
    <property type="entry name" value="DALR_1"/>
    <property type="match status" value="1"/>
</dbReference>
<comment type="catalytic activity">
    <reaction evidence="8 9">
        <text>tRNA(Arg) + L-arginine + ATP = L-arginyl-tRNA(Arg) + AMP + diphosphate</text>
        <dbReference type="Rhea" id="RHEA:20301"/>
        <dbReference type="Rhea" id="RHEA-COMP:9658"/>
        <dbReference type="Rhea" id="RHEA-COMP:9673"/>
        <dbReference type="ChEBI" id="CHEBI:30616"/>
        <dbReference type="ChEBI" id="CHEBI:32682"/>
        <dbReference type="ChEBI" id="CHEBI:33019"/>
        <dbReference type="ChEBI" id="CHEBI:78442"/>
        <dbReference type="ChEBI" id="CHEBI:78513"/>
        <dbReference type="ChEBI" id="CHEBI:456215"/>
        <dbReference type="EC" id="6.1.1.19"/>
    </reaction>
</comment>
<feature type="short sequence motif" description="'HIGH' region" evidence="9">
    <location>
        <begin position="123"/>
        <end position="133"/>
    </location>
</feature>
<evidence type="ECO:0000256" key="10">
    <source>
        <dbReference type="RuleBase" id="RU363038"/>
    </source>
</evidence>
<dbReference type="PANTHER" id="PTHR11956">
    <property type="entry name" value="ARGINYL-TRNA SYNTHETASE"/>
    <property type="match status" value="1"/>
</dbReference>
<evidence type="ECO:0000256" key="4">
    <source>
        <dbReference type="ARBA" id="ARBA00022741"/>
    </source>
</evidence>
<dbReference type="Gene3D" id="3.30.1360.70">
    <property type="entry name" value="Arginyl tRNA synthetase N-terminal domain"/>
    <property type="match status" value="1"/>
</dbReference>
<dbReference type="InterPro" id="IPR008909">
    <property type="entry name" value="DALR_anticod-bd"/>
</dbReference>
<dbReference type="InterPro" id="IPR014729">
    <property type="entry name" value="Rossmann-like_a/b/a_fold"/>
</dbReference>
<dbReference type="InterPro" id="IPR001412">
    <property type="entry name" value="aa-tRNA-synth_I_CS"/>
</dbReference>
<keyword evidence="5 9" id="KW-0067">ATP-binding</keyword>
<dbReference type="CDD" id="cd07956">
    <property type="entry name" value="Anticodon_Ia_Arg"/>
    <property type="match status" value="1"/>
</dbReference>
<dbReference type="CDD" id="cd00671">
    <property type="entry name" value="ArgRS_core"/>
    <property type="match status" value="1"/>
</dbReference>
<dbReference type="Gene3D" id="1.10.730.10">
    <property type="entry name" value="Isoleucyl-tRNA Synthetase, Domain 1"/>
    <property type="match status" value="1"/>
</dbReference>
<evidence type="ECO:0000256" key="3">
    <source>
        <dbReference type="ARBA" id="ARBA00022598"/>
    </source>
</evidence>
<dbReference type="Gene3D" id="3.40.50.620">
    <property type="entry name" value="HUPs"/>
    <property type="match status" value="1"/>
</dbReference>
<keyword evidence="6 9" id="KW-0648">Protein biosynthesis</keyword>
<organism evidence="13 14">
    <name type="scientific">Alkalimonas collagenimarina</name>
    <dbReference type="NCBI Taxonomy" id="400390"/>
    <lineage>
        <taxon>Bacteria</taxon>
        <taxon>Pseudomonadati</taxon>
        <taxon>Pseudomonadota</taxon>
        <taxon>Gammaproteobacteria</taxon>
        <taxon>Alkalimonas</taxon>
    </lineage>
</organism>
<evidence type="ECO:0000256" key="5">
    <source>
        <dbReference type="ARBA" id="ARBA00022840"/>
    </source>
</evidence>
<dbReference type="InterPro" id="IPR001278">
    <property type="entry name" value="Arg-tRNA-ligase"/>
</dbReference>
<dbReference type="PANTHER" id="PTHR11956:SF5">
    <property type="entry name" value="ARGININE--TRNA LIGASE, CYTOPLASMIC"/>
    <property type="match status" value="1"/>
</dbReference>
<dbReference type="InterPro" id="IPR035684">
    <property type="entry name" value="ArgRS_core"/>
</dbReference>
<dbReference type="GO" id="GO:0004814">
    <property type="term" value="F:arginine-tRNA ligase activity"/>
    <property type="evidence" value="ECO:0007669"/>
    <property type="project" value="UniProtKB-EC"/>
</dbReference>
<dbReference type="Proteomes" id="UP001231616">
    <property type="component" value="Unassembled WGS sequence"/>
</dbReference>
<sequence length="579" mass="64249">MNIKQLLTEKTQAAFAVLGVPAETNPAVTVSTRTEFGDYQINGAMSAAKQLKTNPRQLAQQLVDALDLDAVADKVEIAGPGFINVTLKADWLAAQLTEAAADPRLGVRENPQPQRVVVDYSAPNLAKEMHVGHLRSTIIGDAVVRCLEFWGDTVIRQNHMGDWGTQFGMLIAHLEDQLAAGVDLEQVALADLENFYREAKKRFDDEDGFADKSRDYVVKLQSGDAHCQKLWQLFIDTSIKHSDELYRKLNVTLTHDDIKPESAYNPMLHDIVDQLKASGLAVEDQGALVVFLQELADKEGKPSPFIIQKTGGGFLYATTDLAACQYRSHDLAADRIIIFTDARQGLHFKQVELTARKAGLLRDETAYHHCPFGTMMGEDGKPFKTRTGGTVKLTDLLEEAVVRADAVVREKSTGLSEADMQLVAGKVGIGAVKFADLSKNRTSDYIFSWDAMLSFEGATAPYLQYAYSRVRSIVRKAELADDFSAVIQLQQPQEKQLAVKLLRFEETLQLVIKDAQPNLLCNYLYELASLFMSFYEACPILKDGIEPELRASRLMLSIVSALMLKQGLDLLGIEVMERM</sequence>
<evidence type="ECO:0000256" key="2">
    <source>
        <dbReference type="ARBA" id="ARBA00022490"/>
    </source>
</evidence>
<dbReference type="InterPro" id="IPR009080">
    <property type="entry name" value="tRNAsynth_Ia_anticodon-bd"/>
</dbReference>
<evidence type="ECO:0000259" key="11">
    <source>
        <dbReference type="SMART" id="SM00836"/>
    </source>
</evidence>